<accession>A0A162TSZ1</accession>
<dbReference type="GO" id="GO:0036228">
    <property type="term" value="P:protein localization to nuclear inner membrane"/>
    <property type="evidence" value="ECO:0007669"/>
    <property type="project" value="TreeGrafter"/>
</dbReference>
<evidence type="ECO:0000256" key="3">
    <source>
        <dbReference type="ARBA" id="ARBA00022448"/>
    </source>
</evidence>
<dbReference type="GO" id="GO:0017056">
    <property type="term" value="F:structural constituent of nuclear pore"/>
    <property type="evidence" value="ECO:0007669"/>
    <property type="project" value="InterPro"/>
</dbReference>
<dbReference type="Pfam" id="PF03177">
    <property type="entry name" value="Nucleoporin_C"/>
    <property type="match status" value="1"/>
</dbReference>
<comment type="similarity">
    <text evidence="2">Belongs to the non-repetitive/WGA-negative nucleoporin family.</text>
</comment>
<evidence type="ECO:0000313" key="8">
    <source>
        <dbReference type="EMBL" id="OAD70732.1"/>
    </source>
</evidence>
<keyword evidence="9" id="KW-1185">Reference proteome</keyword>
<organism evidence="8 9">
    <name type="scientific">Phycomyces blakesleeanus (strain ATCC 8743b / DSM 1359 / FGSC 10004 / NBRC 33097 / NRRL 1555)</name>
    <dbReference type="NCBI Taxonomy" id="763407"/>
    <lineage>
        <taxon>Eukaryota</taxon>
        <taxon>Fungi</taxon>
        <taxon>Fungi incertae sedis</taxon>
        <taxon>Mucoromycota</taxon>
        <taxon>Mucoromycotina</taxon>
        <taxon>Mucoromycetes</taxon>
        <taxon>Mucorales</taxon>
        <taxon>Phycomycetaceae</taxon>
        <taxon>Phycomyces</taxon>
    </lineage>
</organism>
<dbReference type="VEuPathDB" id="FungiDB:PHYBLDRAFT_147963"/>
<proteinExistence type="inferred from homology"/>
<dbReference type="InterPro" id="IPR004870">
    <property type="entry name" value="Nucleoporin_Nup155"/>
</dbReference>
<dbReference type="InterPro" id="IPR042538">
    <property type="entry name" value="Nucleoporin_Nup155_C_3"/>
</dbReference>
<dbReference type="PANTHER" id="PTHR10350:SF6">
    <property type="entry name" value="NUCLEAR PORE COMPLEX PROTEIN NUP155"/>
    <property type="match status" value="1"/>
</dbReference>
<dbReference type="InterPro" id="IPR042533">
    <property type="entry name" value="Nucleoporin_Nup155_C_1"/>
</dbReference>
<dbReference type="Pfam" id="PF08801">
    <property type="entry name" value="Nucleoporin_N"/>
    <property type="match status" value="1"/>
</dbReference>
<dbReference type="GO" id="GO:0000972">
    <property type="term" value="P:transcription-dependent tethering of RNA polymerase II gene DNA at nuclear periphery"/>
    <property type="evidence" value="ECO:0007669"/>
    <property type="project" value="TreeGrafter"/>
</dbReference>
<dbReference type="GO" id="GO:0044611">
    <property type="term" value="C:nuclear pore inner ring"/>
    <property type="evidence" value="ECO:0007669"/>
    <property type="project" value="TreeGrafter"/>
</dbReference>
<dbReference type="InParanoid" id="A0A162TSZ1"/>
<dbReference type="Proteomes" id="UP000077315">
    <property type="component" value="Unassembled WGS sequence"/>
</dbReference>
<feature type="domain" description="Nucleoporin Nup133/Nup155-like N-terminal" evidence="7">
    <location>
        <begin position="68"/>
        <end position="459"/>
    </location>
</feature>
<keyword evidence="4" id="KW-0539">Nucleus</keyword>
<dbReference type="STRING" id="763407.A0A162TSZ1"/>
<keyword evidence="3" id="KW-0813">Transport</keyword>
<dbReference type="GO" id="GO:0006405">
    <property type="term" value="P:RNA export from nucleus"/>
    <property type="evidence" value="ECO:0007669"/>
    <property type="project" value="TreeGrafter"/>
</dbReference>
<evidence type="ECO:0000256" key="5">
    <source>
        <dbReference type="SAM" id="MobiDB-lite"/>
    </source>
</evidence>
<sequence length="1237" mass="140790">MCALLSQIDQQKNDMTTLTPNIDHSVKAGITLKALAELDCPPGDLINYFKDTQERQQSLKNSEPQTELLTIGRQTFPSIFMEALEKMEYQHYMGLMEEIGYLWRTVDNRLIMWNYIERDDILVHEEPEQPITTVGLVKRKSAFCGFDLTHIIVVATPLQITLLGVAAASANPLNKGYKGNRIQMHNLNVKAPADDLCFLEIKGTEDERILLLATDGHLYEMEHYSIGHFSLGGSRLVCLTKNMLYKYLPTSFDKAPKGNIQSFIVCDQRKVIYALTSNNGIEVLSSPGKGATVKRLAQTGDIKETATRIANPSGLTRYQDDFQLVSIHLISKEESERVHILGVSITGARIYFTHLSDIRFGASLGPNEQPKTIKIAHVILSPNYEPQGIFSFIQQDQIDNSKTVLGSYYNKNVFLTAKGKVAGEKIVSVANLERVIVTNYGNDSNFLTSTYIETTASIENHETIYGIGEIDEKFYRETSTGLPKDIRQFIILGHSSITTIARERPVDGLRRLILKTINSETIGSPELNAFFERYGYTQTCAMCLEIICVESGKKDSESNALVKKTTLVFFEYGGQPSVGLSMASEKNYQGQTRPRPRTKFSVKHDGLGLYLVRLLRPIWKKKIFPLSSEGKFTTNTATLRKQLSTAFYNQVYIFRNDLLHKVPKDFVPSTQRENQLWILDEQMSFYEMSTLMTHTIESICFLSGIMETGVEKIYQQLQTPSKEKFTDLTVEFIVTTFDGRDLVRELVISIINARATLKNTGGFESVASLLQKNGDTLFPEKDIAFYKGIEAIVKAKSAGVTNEDSEFMKEALSYFKEAPSDLLASKLDQICDEFRKLGWNKAILDLAISRATKEDPYNNAMMFLENGSNPSNPDAKFYKARHIYYSQVLKTIINLKPKNPRDESCQSQKYRSLFEAARNQKEDTVFLYVLYDWLFQNCLYGDLFSLQPDNLLPFVRNYVDHVQGIRFLYKYHLHRNEFFEAAMYVRLLAELDPNANLDERIFYMGQACTFLSKFLVLGGSTEESCKLAKVSELQHKTLKIQKEIRDNLCQQSGRVVMTDREKIMLNNIPMSLNDMFELSRRYNCPDGELLVLSMAYQCNFNLVQDLWKQILSDNEKEADWLRVSPFQTLKGRLIRLCSQVLESRVVLPLPYVIQILEEYCFNHPNRPSPEFISHIFLSSGVNIESLKAAYAEVLNFKRSSGRSVEEQRHLEMISEQLNSKEQPNANESGSPARLARS</sequence>
<dbReference type="InterPro" id="IPR042537">
    <property type="entry name" value="Nucleoporin_Nup155_C_2"/>
</dbReference>
<dbReference type="FunCoup" id="A0A162TSZ1">
    <property type="interactions" value="949"/>
</dbReference>
<name>A0A162TSZ1_PHYB8</name>
<dbReference type="Gene3D" id="1.20.120.1880">
    <property type="entry name" value="Nucleoporin, helical C-terminal domain"/>
    <property type="match status" value="1"/>
</dbReference>
<dbReference type="RefSeq" id="XP_018288772.1">
    <property type="nucleotide sequence ID" value="XM_018431985.1"/>
</dbReference>
<evidence type="ECO:0000256" key="2">
    <source>
        <dbReference type="ARBA" id="ARBA00007373"/>
    </source>
</evidence>
<protein>
    <submittedName>
        <fullName evidence="8">Uncharacterized protein</fullName>
    </submittedName>
</protein>
<dbReference type="OrthoDB" id="338970at2759"/>
<feature type="compositionally biased region" description="Polar residues" evidence="5">
    <location>
        <begin position="1215"/>
        <end position="1229"/>
    </location>
</feature>
<feature type="domain" description="Nucleoporin Nup133/Nup155-like C-terminal" evidence="6">
    <location>
        <begin position="601"/>
        <end position="1199"/>
    </location>
</feature>
<evidence type="ECO:0000313" key="9">
    <source>
        <dbReference type="Proteomes" id="UP000077315"/>
    </source>
</evidence>
<dbReference type="Gene3D" id="1.25.40.450">
    <property type="entry name" value="Nucleoporin, helical domain, N-terminal subdomain"/>
    <property type="match status" value="1"/>
</dbReference>
<evidence type="ECO:0000256" key="4">
    <source>
        <dbReference type="ARBA" id="ARBA00023242"/>
    </source>
</evidence>
<dbReference type="GeneID" id="28992891"/>
<dbReference type="EMBL" id="KV440987">
    <property type="protein sequence ID" value="OAD70732.1"/>
    <property type="molecule type" value="Genomic_DNA"/>
</dbReference>
<feature type="region of interest" description="Disordered" evidence="5">
    <location>
        <begin position="1215"/>
        <end position="1237"/>
    </location>
</feature>
<evidence type="ECO:0000259" key="6">
    <source>
        <dbReference type="Pfam" id="PF03177"/>
    </source>
</evidence>
<reference evidence="9" key="1">
    <citation type="submission" date="2015-06" db="EMBL/GenBank/DDBJ databases">
        <title>Expansion of signal transduction pathways in fungi by whole-genome duplication.</title>
        <authorList>
            <consortium name="DOE Joint Genome Institute"/>
            <person name="Corrochano L.M."/>
            <person name="Kuo A."/>
            <person name="Marcet-Houben M."/>
            <person name="Polaino S."/>
            <person name="Salamov A."/>
            <person name="Villalobos J.M."/>
            <person name="Alvarez M.I."/>
            <person name="Avalos J."/>
            <person name="Benito E.P."/>
            <person name="Benoit I."/>
            <person name="Burger G."/>
            <person name="Camino L.P."/>
            <person name="Canovas D."/>
            <person name="Cerda-Olmedo E."/>
            <person name="Cheng J.-F."/>
            <person name="Dominguez A."/>
            <person name="Elias M."/>
            <person name="Eslava A.P."/>
            <person name="Glaser F."/>
            <person name="Grimwood J."/>
            <person name="Gutierrez G."/>
            <person name="Heitman J."/>
            <person name="Henrissat B."/>
            <person name="Iturriaga E.A."/>
            <person name="Lang B.F."/>
            <person name="Lavin J.L."/>
            <person name="Lee S."/>
            <person name="Li W."/>
            <person name="Lindquist E."/>
            <person name="Lopez-Garcia S."/>
            <person name="Luque E.M."/>
            <person name="Marcos A.T."/>
            <person name="Martin J."/>
            <person name="McCluskey K."/>
            <person name="Medina H.R."/>
            <person name="Miralles-Duran A."/>
            <person name="Miyazaki A."/>
            <person name="Munoz-Torres E."/>
            <person name="Oguiza J.A."/>
            <person name="Ohm R."/>
            <person name="Olmedo M."/>
            <person name="Orejas M."/>
            <person name="Ortiz-Castellanos L."/>
            <person name="Pisabarro A.G."/>
            <person name="Rodriguez-Romero J."/>
            <person name="Ruiz-Herrera J."/>
            <person name="Ruiz-Vazquez R."/>
            <person name="Sanz C."/>
            <person name="Schackwitz W."/>
            <person name="Schmutz J."/>
            <person name="Shahriari M."/>
            <person name="Shelest E."/>
            <person name="Silva-Franco F."/>
            <person name="Soanes D."/>
            <person name="Syed K."/>
            <person name="Tagua V.G."/>
            <person name="Talbot N.J."/>
            <person name="Thon M."/>
            <person name="De vries R.P."/>
            <person name="Wiebenga A."/>
            <person name="Yadav J.S."/>
            <person name="Braun E.L."/>
            <person name="Baker S."/>
            <person name="Garre V."/>
            <person name="Horwitz B."/>
            <person name="Torres-Martinez S."/>
            <person name="Idnurm A."/>
            <person name="Herrera-Estrella A."/>
            <person name="Gabaldon T."/>
            <person name="Grigoriev I.V."/>
        </authorList>
    </citation>
    <scope>NUCLEOTIDE SEQUENCE [LARGE SCALE GENOMIC DNA]</scope>
    <source>
        <strain evidence="9">NRRL 1555(-)</strain>
    </source>
</reference>
<dbReference type="Gene3D" id="1.20.58.1780">
    <property type="match status" value="1"/>
</dbReference>
<evidence type="ECO:0000256" key="1">
    <source>
        <dbReference type="ARBA" id="ARBA00004123"/>
    </source>
</evidence>
<dbReference type="InterPro" id="IPR007187">
    <property type="entry name" value="Nucleoporin_Nup133/Nup155_C"/>
</dbReference>
<gene>
    <name evidence="8" type="ORF">PHYBLDRAFT_147963</name>
</gene>
<dbReference type="GO" id="GO:0006606">
    <property type="term" value="P:protein import into nucleus"/>
    <property type="evidence" value="ECO:0007669"/>
    <property type="project" value="TreeGrafter"/>
</dbReference>
<dbReference type="AlphaFoldDB" id="A0A162TSZ1"/>
<dbReference type="PANTHER" id="PTHR10350">
    <property type="entry name" value="NUCLEAR PORE COMPLEX PROTEIN NUP155"/>
    <property type="match status" value="1"/>
</dbReference>
<comment type="subcellular location">
    <subcellularLocation>
        <location evidence="1">Nucleus</location>
    </subcellularLocation>
</comment>
<dbReference type="Gene3D" id="1.25.40.440">
    <property type="entry name" value="Nucleoporin, helical domain, central subdomain"/>
    <property type="match status" value="1"/>
</dbReference>
<evidence type="ECO:0000259" key="7">
    <source>
        <dbReference type="Pfam" id="PF08801"/>
    </source>
</evidence>
<dbReference type="InterPro" id="IPR014908">
    <property type="entry name" value="Nucleoporin_Nup133/Nup155_N"/>
</dbReference>